<dbReference type="Gene3D" id="1.10.287.3510">
    <property type="match status" value="1"/>
</dbReference>
<dbReference type="RefSeq" id="YP_009317272.1">
    <property type="nucleotide sequence ID" value="NC_031832.1"/>
</dbReference>
<evidence type="ECO:0000256" key="5">
    <source>
        <dbReference type="ARBA" id="ARBA00022967"/>
    </source>
</evidence>
<dbReference type="GeneID" id="30214202"/>
<organism evidence="10">
    <name type="scientific">Palpitomonas bilix</name>
    <dbReference type="NCBI Taxonomy" id="652834"/>
    <lineage>
        <taxon>Eukaryota</taxon>
        <taxon>Eukaryota incertae sedis</taxon>
    </lineage>
</organism>
<keyword evidence="4 9" id="KW-0812">Transmembrane</keyword>
<name>A0A1E1GHN9_9EUKA</name>
<evidence type="ECO:0000256" key="9">
    <source>
        <dbReference type="SAM" id="Phobius"/>
    </source>
</evidence>
<keyword evidence="8 9" id="KW-0472">Membrane</keyword>
<dbReference type="EMBL" id="AP017433">
    <property type="protein sequence ID" value="BAV82381.1"/>
    <property type="molecule type" value="Genomic_DNA"/>
</dbReference>
<dbReference type="NCBIfam" id="NF004321">
    <property type="entry name" value="PRK05715.1-3"/>
    <property type="match status" value="1"/>
</dbReference>
<sequence length="102" mass="11468">MMVDQVKYLIFSNLIFILGISGIFLNRKNLIIMLMSIELMLLAVNLNFIIFSIYLDDILGQIFSLFVLTVAAAESAIGLAILVVYYRVRGTIAVDYINLMKG</sequence>
<dbReference type="GO" id="GO:0042773">
    <property type="term" value="P:ATP synthesis coupled electron transport"/>
    <property type="evidence" value="ECO:0007669"/>
    <property type="project" value="InterPro"/>
</dbReference>
<gene>
    <name evidence="10" type="primary">nad4L</name>
</gene>
<dbReference type="NCBIfam" id="NF004323">
    <property type="entry name" value="PRK05715.1-5"/>
    <property type="match status" value="1"/>
</dbReference>
<evidence type="ECO:0000256" key="1">
    <source>
        <dbReference type="ARBA" id="ARBA00004141"/>
    </source>
</evidence>
<dbReference type="PANTHER" id="PTHR11434">
    <property type="entry name" value="NADH-UBIQUINONE OXIDOREDUCTASE SUBUNIT ND4L"/>
    <property type="match status" value="1"/>
</dbReference>
<dbReference type="AlphaFoldDB" id="A0A1E1GHN9"/>
<dbReference type="HAMAP" id="MF_01456">
    <property type="entry name" value="NDH1_NuoK"/>
    <property type="match status" value="1"/>
</dbReference>
<evidence type="ECO:0000256" key="8">
    <source>
        <dbReference type="ARBA" id="ARBA00023136"/>
    </source>
</evidence>
<dbReference type="GO" id="GO:0016651">
    <property type="term" value="F:oxidoreductase activity, acting on NAD(P)H"/>
    <property type="evidence" value="ECO:0007669"/>
    <property type="project" value="InterPro"/>
</dbReference>
<dbReference type="RefSeq" id="YP_009317213.1">
    <property type="nucleotide sequence ID" value="NC_031832.1"/>
</dbReference>
<evidence type="ECO:0000256" key="2">
    <source>
        <dbReference type="ARBA" id="ARBA00010519"/>
    </source>
</evidence>
<evidence type="ECO:0000313" key="10">
    <source>
        <dbReference type="EMBL" id="BAV82381.1"/>
    </source>
</evidence>
<dbReference type="Pfam" id="PF00420">
    <property type="entry name" value="Oxidored_q2"/>
    <property type="match status" value="1"/>
</dbReference>
<keyword evidence="3" id="KW-0813">Transport</keyword>
<feature type="transmembrane region" description="Helical" evidence="9">
    <location>
        <begin position="6"/>
        <end position="25"/>
    </location>
</feature>
<dbReference type="NCBIfam" id="NF004320">
    <property type="entry name" value="PRK05715.1-2"/>
    <property type="match status" value="1"/>
</dbReference>
<dbReference type="InterPro" id="IPR039428">
    <property type="entry name" value="NUOK/Mnh_C1-like"/>
</dbReference>
<comment type="subcellular location">
    <subcellularLocation>
        <location evidence="1">Membrane</location>
        <topology evidence="1">Multi-pass membrane protein</topology>
    </subcellularLocation>
</comment>
<keyword evidence="5" id="KW-1278">Translocase</keyword>
<evidence type="ECO:0000256" key="6">
    <source>
        <dbReference type="ARBA" id="ARBA00022989"/>
    </source>
</evidence>
<keyword evidence="10" id="KW-0496">Mitochondrion</keyword>
<dbReference type="EMBL" id="AP017433">
    <property type="protein sequence ID" value="BAV82440.1"/>
    <property type="molecule type" value="Genomic_DNA"/>
</dbReference>
<reference evidence="10" key="1">
    <citation type="journal article" date="2016" name="Genome Biol. Evol.">
        <title>Mitochondrial Genome of Palpitomonas bilix: Derived Genome Structure and Ancestral System for Cytochrome c Maturation.</title>
        <authorList>
            <consortium name="AP017433"/>
            <person name="Nishimura Y."/>
            <person name="Tanifuji G."/>
            <person name="Kamikawa R."/>
            <person name="Yabuki A."/>
            <person name="Hashimoto T."/>
            <person name="Inagaki Y."/>
        </authorList>
    </citation>
    <scope>NUCLEOTIDE SEQUENCE</scope>
</reference>
<proteinExistence type="inferred from homology"/>
<dbReference type="PANTHER" id="PTHR11434:SF21">
    <property type="entry name" value="NADH DEHYDROGENASE SUBUNIT 4L-RELATED"/>
    <property type="match status" value="1"/>
</dbReference>
<dbReference type="FunFam" id="1.10.287.3510:FF:000001">
    <property type="entry name" value="NADH-quinone oxidoreductase subunit K"/>
    <property type="match status" value="1"/>
</dbReference>
<keyword evidence="6 9" id="KW-1133">Transmembrane helix</keyword>
<dbReference type="InterPro" id="IPR001133">
    <property type="entry name" value="NADH_UbQ_OxRdtase_chain4L/K"/>
</dbReference>
<accession>A0A1E1GHN9</accession>
<feature type="transmembrane region" description="Helical" evidence="9">
    <location>
        <begin position="61"/>
        <end position="86"/>
    </location>
</feature>
<geneLocation type="mitochondrion" evidence="10"/>
<evidence type="ECO:0000256" key="7">
    <source>
        <dbReference type="ARBA" id="ARBA00023027"/>
    </source>
</evidence>
<comment type="similarity">
    <text evidence="2">Belongs to the complex I subunit 4L family.</text>
</comment>
<evidence type="ECO:0000256" key="4">
    <source>
        <dbReference type="ARBA" id="ARBA00022692"/>
    </source>
</evidence>
<evidence type="ECO:0000256" key="3">
    <source>
        <dbReference type="ARBA" id="ARBA00022448"/>
    </source>
</evidence>
<dbReference type="GeneID" id="30214235"/>
<feature type="transmembrane region" description="Helical" evidence="9">
    <location>
        <begin position="32"/>
        <end position="55"/>
    </location>
</feature>
<protein>
    <submittedName>
        <fullName evidence="10">NADH dehydrogenase subunit 4L</fullName>
    </submittedName>
</protein>
<keyword evidence="7" id="KW-0520">NAD</keyword>
<dbReference type="GO" id="GO:0030964">
    <property type="term" value="C:NADH dehydrogenase complex"/>
    <property type="evidence" value="ECO:0007669"/>
    <property type="project" value="TreeGrafter"/>
</dbReference>